<dbReference type="Proteomes" id="UP000075321">
    <property type="component" value="Unassembled WGS sequence"/>
</dbReference>
<dbReference type="EMBL" id="LTAZ01000005">
    <property type="protein sequence ID" value="KYH25518.1"/>
    <property type="molecule type" value="Genomic_DNA"/>
</dbReference>
<dbReference type="SUPFAM" id="SSF55729">
    <property type="entry name" value="Acyl-CoA N-acyltransferases (Nat)"/>
    <property type="match status" value="1"/>
</dbReference>
<dbReference type="PATRIC" id="fig|1008153.3.peg.2231"/>
<accession>A0A151ACV4</accession>
<dbReference type="InterPro" id="IPR016181">
    <property type="entry name" value="Acyl_CoA_acyltransferase"/>
</dbReference>
<dbReference type="EC" id="2.3.1.189" evidence="2"/>
<keyword evidence="2" id="KW-0808">Transferase</keyword>
<dbReference type="OrthoDB" id="11597at2157"/>
<sequence length="161" mass="17450">MNVREADEGDIEGIRGVARRSWERDSPEILSRETIVETVEEWYGPDRLAFDIGSDDAHVLVASGNDGVIGFAHAVGESGTGTLLRLYVDPEYRDRGVGTRLLEAVCGALADGGCTDVEAMVLEANKPGNAFYRGFGFEPDRESETTIGGDAYDEVVYTLTL</sequence>
<dbReference type="RefSeq" id="WP_066382388.1">
    <property type="nucleotide sequence ID" value="NZ_LTAZ01000005.1"/>
</dbReference>
<dbReference type="InterPro" id="IPR000182">
    <property type="entry name" value="GNAT_dom"/>
</dbReference>
<evidence type="ECO:0000313" key="2">
    <source>
        <dbReference type="EMBL" id="KYH25518.1"/>
    </source>
</evidence>
<keyword evidence="3" id="KW-1185">Reference proteome</keyword>
<protein>
    <submittedName>
        <fullName evidence="2">Mycothiol acetyltransferase</fullName>
        <ecNumber evidence="2">2.3.1.189</ecNumber>
    </submittedName>
</protein>
<dbReference type="PROSITE" id="PS51186">
    <property type="entry name" value="GNAT"/>
    <property type="match status" value="1"/>
</dbReference>
<name>A0A151ACV4_9EURY</name>
<dbReference type="Pfam" id="PF13508">
    <property type="entry name" value="Acetyltransf_7"/>
    <property type="match status" value="1"/>
</dbReference>
<dbReference type="CDD" id="cd04301">
    <property type="entry name" value="NAT_SF"/>
    <property type="match status" value="1"/>
</dbReference>
<keyword evidence="2" id="KW-0012">Acyltransferase</keyword>
<dbReference type="PANTHER" id="PTHR43072">
    <property type="entry name" value="N-ACETYLTRANSFERASE"/>
    <property type="match status" value="1"/>
</dbReference>
<proteinExistence type="predicted"/>
<feature type="domain" description="N-acetyltransferase" evidence="1">
    <location>
        <begin position="1"/>
        <end position="161"/>
    </location>
</feature>
<evidence type="ECO:0000259" key="1">
    <source>
        <dbReference type="PROSITE" id="PS51186"/>
    </source>
</evidence>
<dbReference type="Gene3D" id="3.40.630.30">
    <property type="match status" value="1"/>
</dbReference>
<organism evidence="2 3">
    <name type="scientific">Halalkalicoccus paucihalophilus</name>
    <dbReference type="NCBI Taxonomy" id="1008153"/>
    <lineage>
        <taxon>Archaea</taxon>
        <taxon>Methanobacteriati</taxon>
        <taxon>Methanobacteriota</taxon>
        <taxon>Stenosarchaea group</taxon>
        <taxon>Halobacteria</taxon>
        <taxon>Halobacteriales</taxon>
        <taxon>Halococcaceae</taxon>
        <taxon>Halalkalicoccus</taxon>
    </lineage>
</organism>
<dbReference type="GO" id="GO:0035447">
    <property type="term" value="F:mycothiol synthase activity"/>
    <property type="evidence" value="ECO:0007669"/>
    <property type="project" value="UniProtKB-EC"/>
</dbReference>
<reference evidence="2 3" key="1">
    <citation type="submission" date="2016-02" db="EMBL/GenBank/DDBJ databases">
        <title>Genome sequence of Halalkalicoccus paucihalophilus DSM 24557.</title>
        <authorList>
            <person name="Poehlein A."/>
            <person name="Daniel R."/>
        </authorList>
    </citation>
    <scope>NUCLEOTIDE SEQUENCE [LARGE SCALE GENOMIC DNA]</scope>
    <source>
        <strain evidence="2 3">DSM 24557</strain>
    </source>
</reference>
<dbReference type="AlphaFoldDB" id="A0A151ACV4"/>
<comment type="caution">
    <text evidence="2">The sequence shown here is derived from an EMBL/GenBank/DDBJ whole genome shotgun (WGS) entry which is preliminary data.</text>
</comment>
<gene>
    <name evidence="2" type="primary">mshD_5</name>
    <name evidence="2" type="ORF">HAPAU_21920</name>
</gene>
<evidence type="ECO:0000313" key="3">
    <source>
        <dbReference type="Proteomes" id="UP000075321"/>
    </source>
</evidence>
<dbReference type="PANTHER" id="PTHR43072:SF52">
    <property type="entry name" value="GCN5-RELATED N-ACETYLTRANSFERASE"/>
    <property type="match status" value="1"/>
</dbReference>